<dbReference type="EMBL" id="CP063364">
    <property type="protein sequence ID" value="QRG10070.1"/>
    <property type="molecule type" value="Genomic_DNA"/>
</dbReference>
<name>A0A974PVU0_9HYPH</name>
<keyword evidence="1" id="KW-0614">Plasmid</keyword>
<keyword evidence="2" id="KW-1185">Reference proteome</keyword>
<dbReference type="AlphaFoldDB" id="A0A974PVU0"/>
<reference evidence="1 2" key="1">
    <citation type="submission" date="2020-10" db="EMBL/GenBank/DDBJ databases">
        <title>Degradation of 1,4-Dioxane by Xanthobacter sp. YN2, via a Novel Group-2 Soluble Di-Iron Monooxygenase.</title>
        <authorList>
            <person name="Ma F."/>
            <person name="Wang Y."/>
            <person name="Yang J."/>
            <person name="Guo H."/>
            <person name="Su D."/>
            <person name="Yu L."/>
        </authorList>
    </citation>
    <scope>NUCLEOTIDE SEQUENCE [LARGE SCALE GENOMIC DNA]</scope>
    <source>
        <strain evidence="1 2">YN2</strain>
        <plasmid evidence="1 2">unnamed2</plasmid>
    </source>
</reference>
<dbReference type="Proteomes" id="UP000596427">
    <property type="component" value="Plasmid unnamed2"/>
</dbReference>
<sequence length="98" mass="10421">MVSQSNEEPKTDAERKAMCSNPVAWVEISDKSWIEGDSGGRRVCAAPKWTAKGTTFRAPPLKCKPAAEADGDGDGSVSVLVKGPNAVEINNALFVRCN</sequence>
<dbReference type="KEGG" id="xdi:EZH22_30550"/>
<evidence type="ECO:0000313" key="2">
    <source>
        <dbReference type="Proteomes" id="UP000596427"/>
    </source>
</evidence>
<protein>
    <submittedName>
        <fullName evidence="1">Uncharacterized protein</fullName>
    </submittedName>
</protein>
<organism evidence="1 2">
    <name type="scientific">Xanthobacter dioxanivorans</name>
    <dbReference type="NCBI Taxonomy" id="2528964"/>
    <lineage>
        <taxon>Bacteria</taxon>
        <taxon>Pseudomonadati</taxon>
        <taxon>Pseudomonadota</taxon>
        <taxon>Alphaproteobacteria</taxon>
        <taxon>Hyphomicrobiales</taxon>
        <taxon>Xanthobacteraceae</taxon>
        <taxon>Xanthobacter</taxon>
    </lineage>
</organism>
<gene>
    <name evidence="1" type="ORF">EZH22_30550</name>
</gene>
<dbReference type="RefSeq" id="WP_203196951.1">
    <property type="nucleotide sequence ID" value="NZ_CP063364.1"/>
</dbReference>
<geneLocation type="plasmid" evidence="1 2">
    <name>unnamed2</name>
</geneLocation>
<accession>A0A974PVU0</accession>
<proteinExistence type="predicted"/>
<evidence type="ECO:0000313" key="1">
    <source>
        <dbReference type="EMBL" id="QRG10070.1"/>
    </source>
</evidence>